<gene>
    <name evidence="2" type="ORF">FD17_GL001247</name>
</gene>
<dbReference type="InterPro" id="IPR027417">
    <property type="entry name" value="P-loop_NTPase"/>
</dbReference>
<dbReference type="CDD" id="cd00009">
    <property type="entry name" value="AAA"/>
    <property type="match status" value="1"/>
</dbReference>
<dbReference type="Gene3D" id="3.10.590.10">
    <property type="entry name" value="ph1033 like domains"/>
    <property type="match status" value="1"/>
</dbReference>
<feature type="domain" description="AAA+ ATPase" evidence="1">
    <location>
        <begin position="404"/>
        <end position="565"/>
    </location>
</feature>
<dbReference type="InterPro" id="IPR003593">
    <property type="entry name" value="AAA+_ATPase"/>
</dbReference>
<dbReference type="EMBL" id="AZEA01000020">
    <property type="protein sequence ID" value="KRK87494.1"/>
    <property type="molecule type" value="Genomic_DNA"/>
</dbReference>
<dbReference type="PANTHER" id="PTHR37291:SF1">
    <property type="entry name" value="TYPE IV METHYL-DIRECTED RESTRICTION ENZYME ECOKMCRB SUBUNIT"/>
    <property type="match status" value="1"/>
</dbReference>
<sequence length="667" mass="76873">MEQKYTWQPILKELSHKILDYRNRQDELLDIGSKALQNVGMNDFSQLQLIDPFTFFGAFMRSGTTENRLHILRDIKDAMGLQSDMPTNFDGLPSLNPMQAWFCYPGSLVDDIDNFWNLFEDALTTDLSIEDNLNRFDKEFRTAHRLRSSKNRISFGLFWIRPDKFFSLDNNSIEYLFEFLDRDSYAKISDQIKSLKHNGSGREYLTFCENMISILNQSNLDLLGYSDQAFADRNSVRYYWLNSNPTIWDVSSKPENSAQDYTKKNEEGNPRRMASAFNAIKEGDQLIGYLSSPQMKVTTLLSCIPSSDDTRVMFRVDKQLSNPVTSDRLKNDGIVNSFYTGVKQGSLFRIRKAEYDEIIKLSKTSGNEDIDTATDFKPYTRDDFLKEVLLSGNELNQLERLLNRKKNLILQGPPGVGKSFIAKRLAKVMLNDKENPADHIKMVQFHQSYGYSNLMLGYVPDAQGFKLQYGVFYHLVQQAIKNPDENYFFLIDEINRGNVSKIFGELLMLIEADKRSPENSVTLMDGSSFYIPENIYLIGTMNTADRGLTRMDYALRRRFSFYTISPAFYSPKFEQILSEDSEAAAHQLVSGLRQLNSDIDKDETLGKDFEIGHSYVMHNGKIATLPYLQDSVVYDIIPQLEEYWQDEPDKAEKYAADLKEEVGLNER</sequence>
<organism evidence="2 3">
    <name type="scientific">Lentilactobacillus sunkii DSM 19904</name>
    <dbReference type="NCBI Taxonomy" id="1423808"/>
    <lineage>
        <taxon>Bacteria</taxon>
        <taxon>Bacillati</taxon>
        <taxon>Bacillota</taxon>
        <taxon>Bacilli</taxon>
        <taxon>Lactobacillales</taxon>
        <taxon>Lactobacillaceae</taxon>
        <taxon>Lentilactobacillus</taxon>
    </lineage>
</organism>
<reference evidence="2 3" key="1">
    <citation type="journal article" date="2015" name="Genome Announc.">
        <title>Expanding the biotechnology potential of lactobacilli through comparative genomics of 213 strains and associated genera.</title>
        <authorList>
            <person name="Sun Z."/>
            <person name="Harris H.M."/>
            <person name="McCann A."/>
            <person name="Guo C."/>
            <person name="Argimon S."/>
            <person name="Zhang W."/>
            <person name="Yang X."/>
            <person name="Jeffery I.B."/>
            <person name="Cooney J.C."/>
            <person name="Kagawa T.F."/>
            <person name="Liu W."/>
            <person name="Song Y."/>
            <person name="Salvetti E."/>
            <person name="Wrobel A."/>
            <person name="Rasinkangas P."/>
            <person name="Parkhill J."/>
            <person name="Rea M.C."/>
            <person name="O'Sullivan O."/>
            <person name="Ritari J."/>
            <person name="Douillard F.P."/>
            <person name="Paul Ross R."/>
            <person name="Yang R."/>
            <person name="Briner A.E."/>
            <person name="Felis G.E."/>
            <person name="de Vos W.M."/>
            <person name="Barrangou R."/>
            <person name="Klaenhammer T.R."/>
            <person name="Caufield P.W."/>
            <person name="Cui Y."/>
            <person name="Zhang H."/>
            <person name="O'Toole P.W."/>
        </authorList>
    </citation>
    <scope>NUCLEOTIDE SEQUENCE [LARGE SCALE GENOMIC DNA]</scope>
    <source>
        <strain evidence="2 3">DSM 19904</strain>
    </source>
</reference>
<comment type="caution">
    <text evidence="2">The sequence shown here is derived from an EMBL/GenBank/DDBJ whole genome shotgun (WGS) entry which is preliminary data.</text>
</comment>
<evidence type="ECO:0000259" key="1">
    <source>
        <dbReference type="SMART" id="SM00382"/>
    </source>
</evidence>
<dbReference type="Pfam" id="PF07728">
    <property type="entry name" value="AAA_5"/>
    <property type="match status" value="1"/>
</dbReference>
<dbReference type="Proteomes" id="UP000051581">
    <property type="component" value="Unassembled WGS sequence"/>
</dbReference>
<accession>A0A0R1KV99</accession>
<dbReference type="GO" id="GO:0005524">
    <property type="term" value="F:ATP binding"/>
    <property type="evidence" value="ECO:0007669"/>
    <property type="project" value="InterPro"/>
</dbReference>
<keyword evidence="3" id="KW-1185">Reference proteome</keyword>
<dbReference type="SUPFAM" id="SSF52540">
    <property type="entry name" value="P-loop containing nucleoside triphosphate hydrolases"/>
    <property type="match status" value="1"/>
</dbReference>
<dbReference type="OrthoDB" id="9781481at2"/>
<dbReference type="PATRIC" id="fig|1423808.3.peg.1259"/>
<dbReference type="InterPro" id="IPR011704">
    <property type="entry name" value="ATPase_dyneun-rel_AAA"/>
</dbReference>
<dbReference type="InterPro" id="IPR015947">
    <property type="entry name" value="PUA-like_sf"/>
</dbReference>
<name>A0A0R1KV99_9LACO</name>
<dbReference type="InterPro" id="IPR052934">
    <property type="entry name" value="Methyl-DNA_Rec/Restrict_Enz"/>
</dbReference>
<dbReference type="PANTHER" id="PTHR37291">
    <property type="entry name" value="5-METHYLCYTOSINE-SPECIFIC RESTRICTION ENZYME B"/>
    <property type="match status" value="1"/>
</dbReference>
<evidence type="ECO:0000313" key="3">
    <source>
        <dbReference type="Proteomes" id="UP000051581"/>
    </source>
</evidence>
<evidence type="ECO:0000313" key="2">
    <source>
        <dbReference type="EMBL" id="KRK87494.1"/>
    </source>
</evidence>
<proteinExistence type="predicted"/>
<dbReference type="GO" id="GO:0016887">
    <property type="term" value="F:ATP hydrolysis activity"/>
    <property type="evidence" value="ECO:0007669"/>
    <property type="project" value="InterPro"/>
</dbReference>
<dbReference type="Gene3D" id="3.40.50.300">
    <property type="entry name" value="P-loop containing nucleotide triphosphate hydrolases"/>
    <property type="match status" value="1"/>
</dbReference>
<dbReference type="SMART" id="SM00382">
    <property type="entry name" value="AAA"/>
    <property type="match status" value="1"/>
</dbReference>
<dbReference type="AlphaFoldDB" id="A0A0R1KV99"/>
<dbReference type="SUPFAM" id="SSF88697">
    <property type="entry name" value="PUA domain-like"/>
    <property type="match status" value="1"/>
</dbReference>
<protein>
    <submittedName>
        <fullName evidence="2">ATPase, AAA family</fullName>
    </submittedName>
</protein>